<sequence length="375" mass="44529">MQNQRFKVFKSQDLETGRFDVTFELDGKKLYAHQFILTSVSETMDAWLSTRWTTKDEVIKISDYSFNDFYEFLRFLYSGDCKITDENVFVFIDMAEFYGVSVLECFCDDYLKNFKITLNNVEEMFEFSQKYSLHNFERTIKKYIFDLSEDLLAAENFLNFQKSFVKFFYDSFARPYFREKAFNAVYEWAKYQVTQRAEKNDSNFNLTEAIKSELSTIISIEQFRYMNFDFLMNFVLYCVNVLILVANGILSEEQANRVNETRVEVKNGDKILTGIFMDDYGIRGAFENVYSKKPTLSKKLRVNNVKLPIPSTPSIVMKMKGVEWYLCLEKDGVFTLKHQTLIERSDYLIAQMENNFEFELDLKKETNFKFSHNFF</sequence>
<evidence type="ECO:0000313" key="2">
    <source>
        <dbReference type="WBParaSite" id="ES5_v2.g18984.t1"/>
    </source>
</evidence>
<accession>A0AC34FNN5</accession>
<reference evidence="2" key="1">
    <citation type="submission" date="2022-11" db="UniProtKB">
        <authorList>
            <consortium name="WormBaseParasite"/>
        </authorList>
    </citation>
    <scope>IDENTIFICATION</scope>
</reference>
<protein>
    <submittedName>
        <fullName evidence="2">BTB domain-containing protein</fullName>
    </submittedName>
</protein>
<evidence type="ECO:0000313" key="1">
    <source>
        <dbReference type="Proteomes" id="UP000887579"/>
    </source>
</evidence>
<name>A0AC34FNN5_9BILA</name>
<organism evidence="1 2">
    <name type="scientific">Panagrolaimus sp. ES5</name>
    <dbReference type="NCBI Taxonomy" id="591445"/>
    <lineage>
        <taxon>Eukaryota</taxon>
        <taxon>Metazoa</taxon>
        <taxon>Ecdysozoa</taxon>
        <taxon>Nematoda</taxon>
        <taxon>Chromadorea</taxon>
        <taxon>Rhabditida</taxon>
        <taxon>Tylenchina</taxon>
        <taxon>Panagrolaimomorpha</taxon>
        <taxon>Panagrolaimoidea</taxon>
        <taxon>Panagrolaimidae</taxon>
        <taxon>Panagrolaimus</taxon>
    </lineage>
</organism>
<dbReference type="Proteomes" id="UP000887579">
    <property type="component" value="Unplaced"/>
</dbReference>
<dbReference type="WBParaSite" id="ES5_v2.g18984.t1">
    <property type="protein sequence ID" value="ES5_v2.g18984.t1"/>
    <property type="gene ID" value="ES5_v2.g18984"/>
</dbReference>
<proteinExistence type="predicted"/>